<feature type="domain" description="Anti-sigma-D factor RsdA sigma factor binding region" evidence="3">
    <location>
        <begin position="16"/>
        <end position="61"/>
    </location>
</feature>
<dbReference type="EMBL" id="BAEE01000028">
    <property type="protein sequence ID" value="GAB09103.1"/>
    <property type="molecule type" value="Genomic_DNA"/>
</dbReference>
<evidence type="ECO:0000256" key="2">
    <source>
        <dbReference type="SAM" id="Phobius"/>
    </source>
</evidence>
<dbReference type="Gene3D" id="6.10.250.1300">
    <property type="match status" value="1"/>
</dbReference>
<dbReference type="OrthoDB" id="5191711at2"/>
<comment type="caution">
    <text evidence="4">The sequence shown here is derived from an EMBL/GenBank/DDBJ whole genome shotgun (WGS) entry which is preliminary data.</text>
</comment>
<keyword evidence="2" id="KW-0472">Membrane</keyword>
<protein>
    <recommendedName>
        <fullName evidence="3">Anti-sigma-D factor RsdA sigma factor binding region domain-containing protein</fullName>
    </recommendedName>
</protein>
<feature type="compositionally biased region" description="Pro residues" evidence="1">
    <location>
        <begin position="266"/>
        <end position="278"/>
    </location>
</feature>
<dbReference type="RefSeq" id="WP_007321180.1">
    <property type="nucleotide sequence ID" value="NZ_BAEE01000028.1"/>
</dbReference>
<feature type="compositionally biased region" description="Low complexity" evidence="1">
    <location>
        <begin position="230"/>
        <end position="265"/>
    </location>
</feature>
<keyword evidence="5" id="KW-1185">Reference proteome</keyword>
<feature type="transmembrane region" description="Helical" evidence="2">
    <location>
        <begin position="90"/>
        <end position="110"/>
    </location>
</feature>
<accession>G7GZS8</accession>
<evidence type="ECO:0000313" key="5">
    <source>
        <dbReference type="Proteomes" id="UP000035088"/>
    </source>
</evidence>
<gene>
    <name evidence="4" type="ORF">GOARA_028_00140</name>
</gene>
<name>G7GZS8_9ACTN</name>
<organism evidence="4 5">
    <name type="scientific">Gordonia araii NBRC 100433</name>
    <dbReference type="NCBI Taxonomy" id="1073574"/>
    <lineage>
        <taxon>Bacteria</taxon>
        <taxon>Bacillati</taxon>
        <taxon>Actinomycetota</taxon>
        <taxon>Actinomycetes</taxon>
        <taxon>Mycobacteriales</taxon>
        <taxon>Gordoniaceae</taxon>
        <taxon>Gordonia</taxon>
    </lineage>
</organism>
<evidence type="ECO:0000259" key="3">
    <source>
        <dbReference type="Pfam" id="PF16751"/>
    </source>
</evidence>
<dbReference type="Proteomes" id="UP000035088">
    <property type="component" value="Unassembled WGS sequence"/>
</dbReference>
<proteinExistence type="predicted"/>
<keyword evidence="2" id="KW-1133">Transmembrane helix</keyword>
<feature type="region of interest" description="Disordered" evidence="1">
    <location>
        <begin position="200"/>
        <end position="278"/>
    </location>
</feature>
<evidence type="ECO:0000313" key="4">
    <source>
        <dbReference type="EMBL" id="GAB09103.1"/>
    </source>
</evidence>
<evidence type="ECO:0000256" key="1">
    <source>
        <dbReference type="SAM" id="MobiDB-lite"/>
    </source>
</evidence>
<dbReference type="Pfam" id="PF16751">
    <property type="entry name" value="RsdA_SigD_bd"/>
    <property type="match status" value="1"/>
</dbReference>
<dbReference type="AlphaFoldDB" id="G7GZS8"/>
<sequence>MSDLMPTEGGDVADLDVADITRDDEMVEALSLGLPVVADTSVDFELAELLVGWRTTVHRAPAPEPITVDDVETAIAARSTKTSRRAVRHLRLVAGAAAVIGVALGGLTMLSKGATPEDPLWAIKKVVYSSQAVQTQASYDARNNLEEAEKLLAAGKPEQAQQYLHRAQANMAPVQNKEARAQMDEWIGRLATSVEASIKAATPPAPPKKTAAKPKPPAPTVTDEMPTYTQQAPPQQTQPPQQQAPPQQQQRPEPTQPQQRPGNPGWRPPRPPITILPN</sequence>
<keyword evidence="2" id="KW-0812">Transmembrane</keyword>
<reference evidence="4 5" key="1">
    <citation type="submission" date="2011-11" db="EMBL/GenBank/DDBJ databases">
        <title>Whole genome shotgun sequence of Gordonia araii NBRC 100433.</title>
        <authorList>
            <person name="Yoshida Y."/>
            <person name="Hosoyama A."/>
            <person name="Tsuchikane K."/>
            <person name="Katsumata H."/>
            <person name="Yamazaki S."/>
            <person name="Fujita N."/>
        </authorList>
    </citation>
    <scope>NUCLEOTIDE SEQUENCE [LARGE SCALE GENOMIC DNA]</scope>
    <source>
        <strain evidence="4 5">NBRC 100433</strain>
    </source>
</reference>
<dbReference type="InterPro" id="IPR031928">
    <property type="entry name" value="RsdA_SigD-bd"/>
</dbReference>
<dbReference type="STRING" id="1073574.GOARA_028_00140"/>